<dbReference type="InterPro" id="IPR006439">
    <property type="entry name" value="HAD-SF_hydro_IA"/>
</dbReference>
<keyword evidence="2" id="KW-0479">Metal-binding</keyword>
<dbReference type="Gene3D" id="1.20.120.710">
    <property type="entry name" value="Haloacid dehalogenase hydrolase-like domain"/>
    <property type="match status" value="1"/>
</dbReference>
<dbReference type="AlphaFoldDB" id="A0A1S6QKN2"/>
<evidence type="ECO:0000313" key="5">
    <source>
        <dbReference type="EMBL" id="AQW22161.1"/>
    </source>
</evidence>
<dbReference type="PANTHER" id="PTHR46470">
    <property type="entry name" value="N-ACYLNEURAMINATE-9-PHOSPHATASE"/>
    <property type="match status" value="1"/>
</dbReference>
<dbReference type="SUPFAM" id="SSF56784">
    <property type="entry name" value="HAD-like"/>
    <property type="match status" value="1"/>
</dbReference>
<sequence length="238" mass="27300">MIKAIVFDVDDTLYNQEPCFNEAFRTVFDSNIDDNQLKQIYINYQNQFELVSSPSDKEQISLSDSEANFHSLHHTFKKFEIEGLTKDNADKFEDAFLQNRENIQLSEGLATVFNRLASKFKLGIITNGSNEEQLSKIMKLKLHNWISRDQIITSEDAKAEKPDPLIFTMMNRKFELRGSEMLYVGSSFNEDIIPAKKAGWQAVWYNPFNGTISDPSAIPDQTVSTPEELRELLTELAL</sequence>
<evidence type="ECO:0000256" key="1">
    <source>
        <dbReference type="ARBA" id="ARBA00001946"/>
    </source>
</evidence>
<dbReference type="InterPro" id="IPR036412">
    <property type="entry name" value="HAD-like_sf"/>
</dbReference>
<dbReference type="PANTHER" id="PTHR46470:SF2">
    <property type="entry name" value="GLYCERALDEHYDE 3-PHOSPHATE PHOSPHATASE"/>
    <property type="match status" value="1"/>
</dbReference>
<keyword evidence="3" id="KW-0378">Hydrolase</keyword>
<protein>
    <submittedName>
        <fullName evidence="5">Haloacid dehalogenase</fullName>
    </submittedName>
</protein>
<reference evidence="5 6" key="1">
    <citation type="journal article" date="2015" name="Genome Announc.">
        <title>Genome Sequence of Lactobacillus curieae CCTCC M 2011381T, a Novel Producer of Gamma-aminobutyric Acid.</title>
        <authorList>
            <person name="Wang Y."/>
            <person name="Wang Y."/>
            <person name="Lang C."/>
            <person name="Wei D."/>
            <person name="Xu P."/>
            <person name="Xie J."/>
        </authorList>
    </citation>
    <scope>NUCLEOTIDE SEQUENCE [LARGE SCALE GENOMIC DNA]</scope>
    <source>
        <strain evidence="5 6">CCTCC M 2011381</strain>
    </source>
</reference>
<organism evidence="5 6">
    <name type="scientific">Lentilactobacillus curieae</name>
    <dbReference type="NCBI Taxonomy" id="1138822"/>
    <lineage>
        <taxon>Bacteria</taxon>
        <taxon>Bacillati</taxon>
        <taxon>Bacillota</taxon>
        <taxon>Bacilli</taxon>
        <taxon>Lactobacillales</taxon>
        <taxon>Lactobacillaceae</taxon>
        <taxon>Lentilactobacillus</taxon>
    </lineage>
</organism>
<dbReference type="EMBL" id="CP018906">
    <property type="protein sequence ID" value="AQW22161.1"/>
    <property type="molecule type" value="Genomic_DNA"/>
</dbReference>
<evidence type="ECO:0000313" key="6">
    <source>
        <dbReference type="Proteomes" id="UP000030361"/>
    </source>
</evidence>
<keyword evidence="4" id="KW-0460">Magnesium</keyword>
<dbReference type="Proteomes" id="UP000030361">
    <property type="component" value="Chromosome"/>
</dbReference>
<dbReference type="OrthoDB" id="25198at2"/>
<accession>A0A1S6QKN2</accession>
<keyword evidence="6" id="KW-1185">Reference proteome</keyword>
<dbReference type="Gene3D" id="3.40.50.1000">
    <property type="entry name" value="HAD superfamily/HAD-like"/>
    <property type="match status" value="1"/>
</dbReference>
<evidence type="ECO:0000256" key="2">
    <source>
        <dbReference type="ARBA" id="ARBA00022723"/>
    </source>
</evidence>
<evidence type="ECO:0000256" key="4">
    <source>
        <dbReference type="ARBA" id="ARBA00022842"/>
    </source>
</evidence>
<dbReference type="Pfam" id="PF00702">
    <property type="entry name" value="Hydrolase"/>
    <property type="match status" value="1"/>
</dbReference>
<evidence type="ECO:0000256" key="3">
    <source>
        <dbReference type="ARBA" id="ARBA00022801"/>
    </source>
</evidence>
<dbReference type="PRINTS" id="PR00413">
    <property type="entry name" value="HADHALOGNASE"/>
</dbReference>
<dbReference type="SFLD" id="SFLDS00003">
    <property type="entry name" value="Haloacid_Dehalogenase"/>
    <property type="match status" value="1"/>
</dbReference>
<dbReference type="GO" id="GO:0044281">
    <property type="term" value="P:small molecule metabolic process"/>
    <property type="evidence" value="ECO:0007669"/>
    <property type="project" value="UniProtKB-ARBA"/>
</dbReference>
<dbReference type="InterPro" id="IPR023214">
    <property type="entry name" value="HAD_sf"/>
</dbReference>
<dbReference type="GO" id="GO:0016791">
    <property type="term" value="F:phosphatase activity"/>
    <property type="evidence" value="ECO:0007669"/>
    <property type="project" value="TreeGrafter"/>
</dbReference>
<comment type="cofactor">
    <cofactor evidence="1">
        <name>Mg(2+)</name>
        <dbReference type="ChEBI" id="CHEBI:18420"/>
    </cofactor>
</comment>
<dbReference type="KEGG" id="lcu:PL11_009610"/>
<dbReference type="eggNOG" id="COG1011">
    <property type="taxonomic scope" value="Bacteria"/>
</dbReference>
<name>A0A1S6QKN2_9LACO</name>
<proteinExistence type="predicted"/>
<gene>
    <name evidence="5" type="ORF">PL11_009610</name>
</gene>
<dbReference type="SFLD" id="SFLDG01129">
    <property type="entry name" value="C1.5:_HAD__Beta-PGM__Phosphata"/>
    <property type="match status" value="1"/>
</dbReference>
<dbReference type="NCBIfam" id="TIGR01549">
    <property type="entry name" value="HAD-SF-IA-v1"/>
    <property type="match status" value="1"/>
</dbReference>
<dbReference type="RefSeq" id="WP_035167006.1">
    <property type="nucleotide sequence ID" value="NZ_CP018906.1"/>
</dbReference>
<dbReference type="InterPro" id="IPR051400">
    <property type="entry name" value="HAD-like_hydrolase"/>
</dbReference>
<dbReference type="GO" id="GO:0046872">
    <property type="term" value="F:metal ion binding"/>
    <property type="evidence" value="ECO:0007669"/>
    <property type="project" value="UniProtKB-KW"/>
</dbReference>